<gene>
    <name evidence="2" type="ORF">CGZ75_05130</name>
</gene>
<proteinExistence type="predicted"/>
<comment type="caution">
    <text evidence="2">The sequence shown here is derived from an EMBL/GenBank/DDBJ whole genome shotgun (WGS) entry which is preliminary data.</text>
</comment>
<dbReference type="AlphaFoldDB" id="A0A229P1F6"/>
<sequence length="354" mass="40023">MIDSNQNQHYNENIDKIENQENNHGQECHVTNQAGSVAKQRIVEIGQKLELSLQADAELGVYERRRDRLRTDIFRGELELGQLKELSSNEQQDVEKLAHLTWSSLRLRITGALEEQVELEQLEAERAALKVKEAESTLELMRQQLSDNGEKMGELIPLIGQSNNLRLEQERLIVEAVPGIELQLREFDAEIKRQKQPKAEIQEAIAACFSLNENLDKAISKLESAANWGVGDMLGGGTISTGMKHKRLDEAQESLVKARSAAYRLEQELGDLGKNASFEIQLSNSTCLGDYWLDGLIMDLHVQSKIKDKLGKNMALRVETRALMHQLKVESARLEKGLEELRGQRQKLLINAIQ</sequence>
<feature type="coiled-coil region" evidence="1">
    <location>
        <begin position="324"/>
        <end position="351"/>
    </location>
</feature>
<evidence type="ECO:0000256" key="1">
    <source>
        <dbReference type="SAM" id="Coils"/>
    </source>
</evidence>
<keyword evidence="1" id="KW-0175">Coiled coil</keyword>
<name>A0A229P1F6_9BACL</name>
<dbReference type="Proteomes" id="UP000215145">
    <property type="component" value="Unassembled WGS sequence"/>
</dbReference>
<dbReference type="RefSeq" id="WP_089523171.1">
    <property type="nucleotide sequence ID" value="NZ_NMUQ01000001.1"/>
</dbReference>
<feature type="coiled-coil region" evidence="1">
    <location>
        <begin position="112"/>
        <end position="144"/>
    </location>
</feature>
<protein>
    <recommendedName>
        <fullName evidence="4">Toxic anion resistance protein</fullName>
    </recommendedName>
</protein>
<organism evidence="2 3">
    <name type="scientific">Paenibacillus herberti</name>
    <dbReference type="NCBI Taxonomy" id="1619309"/>
    <lineage>
        <taxon>Bacteria</taxon>
        <taxon>Bacillati</taxon>
        <taxon>Bacillota</taxon>
        <taxon>Bacilli</taxon>
        <taxon>Bacillales</taxon>
        <taxon>Paenibacillaceae</taxon>
        <taxon>Paenibacillus</taxon>
    </lineage>
</organism>
<dbReference type="OrthoDB" id="3540923at2"/>
<keyword evidence="3" id="KW-1185">Reference proteome</keyword>
<evidence type="ECO:0008006" key="4">
    <source>
        <dbReference type="Google" id="ProtNLM"/>
    </source>
</evidence>
<evidence type="ECO:0000313" key="3">
    <source>
        <dbReference type="Proteomes" id="UP000215145"/>
    </source>
</evidence>
<dbReference type="EMBL" id="NMUQ01000001">
    <property type="protein sequence ID" value="OXM16086.1"/>
    <property type="molecule type" value="Genomic_DNA"/>
</dbReference>
<reference evidence="2 3" key="1">
    <citation type="submission" date="2017-07" db="EMBL/GenBank/DDBJ databases">
        <title>Paenibacillus herberti R33 genome sequencing and assembly.</title>
        <authorList>
            <person name="Su W."/>
        </authorList>
    </citation>
    <scope>NUCLEOTIDE SEQUENCE [LARGE SCALE GENOMIC DNA]</scope>
    <source>
        <strain evidence="2 3">R33</strain>
    </source>
</reference>
<evidence type="ECO:0000313" key="2">
    <source>
        <dbReference type="EMBL" id="OXM16086.1"/>
    </source>
</evidence>
<accession>A0A229P1F6</accession>